<dbReference type="SUPFAM" id="SSF46785">
    <property type="entry name" value="Winged helix' DNA-binding domain"/>
    <property type="match status" value="1"/>
</dbReference>
<evidence type="ECO:0000313" key="2">
    <source>
        <dbReference type="EMBL" id="NML75177.1"/>
    </source>
</evidence>
<name>A0A7Y0FW74_9HYPH</name>
<dbReference type="InterPro" id="IPR036388">
    <property type="entry name" value="WH-like_DNA-bd_sf"/>
</dbReference>
<dbReference type="AlphaFoldDB" id="A0A7Y0FW74"/>
<evidence type="ECO:0000313" key="3">
    <source>
        <dbReference type="Proteomes" id="UP000541470"/>
    </source>
</evidence>
<dbReference type="SMART" id="SM00347">
    <property type="entry name" value="HTH_MARR"/>
    <property type="match status" value="1"/>
</dbReference>
<dbReference type="EMBL" id="JABBGK010000002">
    <property type="protein sequence ID" value="NML75177.1"/>
    <property type="molecule type" value="Genomic_DNA"/>
</dbReference>
<proteinExistence type="predicted"/>
<accession>A0A7Y0FW74</accession>
<reference evidence="2 3" key="1">
    <citation type="submission" date="2020-04" db="EMBL/GenBank/DDBJ databases">
        <title>Rhizobium sp. S-51 isolated from soil.</title>
        <authorList>
            <person name="Dahal R.H."/>
        </authorList>
    </citation>
    <scope>NUCLEOTIDE SEQUENCE [LARGE SCALE GENOMIC DNA]</scope>
    <source>
        <strain evidence="2 3">S-51</strain>
    </source>
</reference>
<dbReference type="Proteomes" id="UP000541470">
    <property type="component" value="Unassembled WGS sequence"/>
</dbReference>
<dbReference type="Gene3D" id="1.10.10.10">
    <property type="entry name" value="Winged helix-like DNA-binding domain superfamily/Winged helix DNA-binding domain"/>
    <property type="match status" value="1"/>
</dbReference>
<dbReference type="RefSeq" id="WP_169591778.1">
    <property type="nucleotide sequence ID" value="NZ_JABBGK010000002.1"/>
</dbReference>
<protein>
    <submittedName>
        <fullName evidence="2">MarR family transcriptional regulator</fullName>
    </submittedName>
</protein>
<evidence type="ECO:0000259" key="1">
    <source>
        <dbReference type="PROSITE" id="PS50995"/>
    </source>
</evidence>
<dbReference type="GO" id="GO:0003700">
    <property type="term" value="F:DNA-binding transcription factor activity"/>
    <property type="evidence" value="ECO:0007669"/>
    <property type="project" value="InterPro"/>
</dbReference>
<gene>
    <name evidence="2" type="ORF">HHL25_13675</name>
</gene>
<sequence>MADDTEKLRFENIFGAMSLALVDKLERAYEADIGLGPSSVAALIQIGTGSGITIETLRRIIGLSHSASVRLIDQLEAAGLVLRSEPVDGDRRAKALKLTEAGRALYGRCKEARRGVTERAFAVLDPDEMQLFGRLAEKVLPALVDLGADQDVVCRVCDESVCVRARCPISHMK</sequence>
<keyword evidence="3" id="KW-1185">Reference proteome</keyword>
<dbReference type="Pfam" id="PF12802">
    <property type="entry name" value="MarR_2"/>
    <property type="match status" value="1"/>
</dbReference>
<dbReference type="InterPro" id="IPR036390">
    <property type="entry name" value="WH_DNA-bd_sf"/>
</dbReference>
<dbReference type="InterPro" id="IPR039422">
    <property type="entry name" value="MarR/SlyA-like"/>
</dbReference>
<feature type="domain" description="HTH marR-type" evidence="1">
    <location>
        <begin position="1"/>
        <end position="141"/>
    </location>
</feature>
<organism evidence="2 3">
    <name type="scientific">Rhizobium terricola</name>
    <dbReference type="NCBI Taxonomy" id="2728849"/>
    <lineage>
        <taxon>Bacteria</taxon>
        <taxon>Pseudomonadati</taxon>
        <taxon>Pseudomonadota</taxon>
        <taxon>Alphaproteobacteria</taxon>
        <taxon>Hyphomicrobiales</taxon>
        <taxon>Rhizobiaceae</taxon>
        <taxon>Rhizobium/Agrobacterium group</taxon>
        <taxon>Rhizobium</taxon>
    </lineage>
</organism>
<comment type="caution">
    <text evidence="2">The sequence shown here is derived from an EMBL/GenBank/DDBJ whole genome shotgun (WGS) entry which is preliminary data.</text>
</comment>
<dbReference type="PROSITE" id="PS50995">
    <property type="entry name" value="HTH_MARR_2"/>
    <property type="match status" value="1"/>
</dbReference>
<dbReference type="GO" id="GO:0006950">
    <property type="term" value="P:response to stress"/>
    <property type="evidence" value="ECO:0007669"/>
    <property type="project" value="TreeGrafter"/>
</dbReference>
<dbReference type="InterPro" id="IPR000835">
    <property type="entry name" value="HTH_MarR-typ"/>
</dbReference>
<dbReference type="PANTHER" id="PTHR33164">
    <property type="entry name" value="TRANSCRIPTIONAL REGULATOR, MARR FAMILY"/>
    <property type="match status" value="1"/>
</dbReference>
<dbReference type="PANTHER" id="PTHR33164:SF43">
    <property type="entry name" value="HTH-TYPE TRANSCRIPTIONAL REPRESSOR YETL"/>
    <property type="match status" value="1"/>
</dbReference>